<evidence type="ECO:0000313" key="2">
    <source>
        <dbReference type="EMBL" id="KRM29898.1"/>
    </source>
</evidence>
<keyword evidence="1" id="KW-1133">Transmembrane helix</keyword>
<keyword evidence="1" id="KW-0472">Membrane</keyword>
<dbReference type="OrthoDB" id="1758221at2"/>
<proteinExistence type="predicted"/>
<reference evidence="2 3" key="1">
    <citation type="journal article" date="2015" name="Genome Announc.">
        <title>Expanding the biotechnology potential of lactobacilli through comparative genomics of 213 strains and associated genera.</title>
        <authorList>
            <person name="Sun Z."/>
            <person name="Harris H.M."/>
            <person name="McCann A."/>
            <person name="Guo C."/>
            <person name="Argimon S."/>
            <person name="Zhang W."/>
            <person name="Yang X."/>
            <person name="Jeffery I.B."/>
            <person name="Cooney J.C."/>
            <person name="Kagawa T.F."/>
            <person name="Liu W."/>
            <person name="Song Y."/>
            <person name="Salvetti E."/>
            <person name="Wrobel A."/>
            <person name="Rasinkangas P."/>
            <person name="Parkhill J."/>
            <person name="Rea M.C."/>
            <person name="O'Sullivan O."/>
            <person name="Ritari J."/>
            <person name="Douillard F.P."/>
            <person name="Paul Ross R."/>
            <person name="Yang R."/>
            <person name="Briner A.E."/>
            <person name="Felis G.E."/>
            <person name="de Vos W.M."/>
            <person name="Barrangou R."/>
            <person name="Klaenhammer T.R."/>
            <person name="Caufield P.W."/>
            <person name="Cui Y."/>
            <person name="Zhang H."/>
            <person name="O'Toole P.W."/>
        </authorList>
    </citation>
    <scope>NUCLEOTIDE SEQUENCE [LARGE SCALE GENOMIC DNA]</scope>
    <source>
        <strain evidence="2 3">DSM 16991</strain>
    </source>
</reference>
<dbReference type="Proteomes" id="UP000050949">
    <property type="component" value="Unassembled WGS sequence"/>
</dbReference>
<evidence type="ECO:0000256" key="1">
    <source>
        <dbReference type="SAM" id="Phobius"/>
    </source>
</evidence>
<feature type="transmembrane region" description="Helical" evidence="1">
    <location>
        <begin position="139"/>
        <end position="158"/>
    </location>
</feature>
<keyword evidence="1" id="KW-0812">Transmembrane</keyword>
<dbReference type="PATRIC" id="fig|1122147.4.peg.284"/>
<feature type="transmembrane region" description="Helical" evidence="1">
    <location>
        <begin position="37"/>
        <end position="53"/>
    </location>
</feature>
<gene>
    <name evidence="2" type="ORF">FC91_GL000272</name>
</gene>
<dbReference type="AlphaFoldDB" id="A0A0R1XI55"/>
<protein>
    <submittedName>
        <fullName evidence="2">Uncharacterized protein</fullName>
    </submittedName>
</protein>
<sequence length="218" mass="23629">MAAHSATWPPHPWSADLRTLFTAALGEFSMSALGKDISFPVIILATFFLFLSLPEEAGRPDSSAALLVSLTVGMLIQFTAWLFNIPLLIIGLGSPVIAGLFYGGTGRYWSAHHRQLIKQIGLTVGTGLFFVWLVTLPILGAGLVGMVLGTVLGVTLYHRQPAFTALARVTLAAGSGIALGTVFTRHWPTVNIWLALLGYCLFLLVCYWSAIRHESKEF</sequence>
<comment type="caution">
    <text evidence="2">The sequence shown here is derived from an EMBL/GenBank/DDBJ whole genome shotgun (WGS) entry which is preliminary data.</text>
</comment>
<feature type="transmembrane region" description="Helical" evidence="1">
    <location>
        <begin position="165"/>
        <end position="184"/>
    </location>
</feature>
<dbReference type="EMBL" id="AZFW01000009">
    <property type="protein sequence ID" value="KRM29898.1"/>
    <property type="molecule type" value="Genomic_DNA"/>
</dbReference>
<feature type="transmembrane region" description="Helical" evidence="1">
    <location>
        <begin position="65"/>
        <end position="83"/>
    </location>
</feature>
<accession>A0A0R1XI55</accession>
<feature type="transmembrane region" description="Helical" evidence="1">
    <location>
        <begin position="190"/>
        <end position="210"/>
    </location>
</feature>
<evidence type="ECO:0000313" key="3">
    <source>
        <dbReference type="Proteomes" id="UP000050949"/>
    </source>
</evidence>
<dbReference type="RefSeq" id="WP_027828573.1">
    <property type="nucleotide sequence ID" value="NZ_AUEH01000023.1"/>
</dbReference>
<name>A0A0R1XI55_9LACO</name>
<organism evidence="2 3">
    <name type="scientific">Schleiferilactobacillus harbinensis DSM 16991</name>
    <dbReference type="NCBI Taxonomy" id="1122147"/>
    <lineage>
        <taxon>Bacteria</taxon>
        <taxon>Bacillati</taxon>
        <taxon>Bacillota</taxon>
        <taxon>Bacilli</taxon>
        <taxon>Lactobacillales</taxon>
        <taxon>Lactobacillaceae</taxon>
        <taxon>Schleiferilactobacillus</taxon>
    </lineage>
</organism>
<feature type="transmembrane region" description="Helical" evidence="1">
    <location>
        <begin position="89"/>
        <end position="109"/>
    </location>
</feature>